<dbReference type="PANTHER" id="PTHR33144">
    <property type="entry name" value="OS10G0409366 PROTEIN-RELATED"/>
    <property type="match status" value="1"/>
</dbReference>
<dbReference type="EMBL" id="JAKOGI010002041">
    <property type="protein sequence ID" value="KAJ8423161.1"/>
    <property type="molecule type" value="Genomic_DNA"/>
</dbReference>
<feature type="compositionally biased region" description="Polar residues" evidence="1">
    <location>
        <begin position="292"/>
        <end position="301"/>
    </location>
</feature>
<accession>A0A9Q1GLZ5</accession>
<proteinExistence type="predicted"/>
<gene>
    <name evidence="2" type="ORF">Cgig2_026194</name>
</gene>
<reference evidence="2" key="1">
    <citation type="submission" date="2022-04" db="EMBL/GenBank/DDBJ databases">
        <title>Carnegiea gigantea Genome sequencing and assembly v2.</title>
        <authorList>
            <person name="Copetti D."/>
            <person name="Sanderson M.J."/>
            <person name="Burquez A."/>
            <person name="Wojciechowski M.F."/>
        </authorList>
    </citation>
    <scope>NUCLEOTIDE SEQUENCE</scope>
    <source>
        <strain evidence="2">SGP5-SGP5p</strain>
        <tissue evidence="2">Aerial part</tissue>
    </source>
</reference>
<evidence type="ECO:0000313" key="2">
    <source>
        <dbReference type="EMBL" id="KAJ8423161.1"/>
    </source>
</evidence>
<dbReference type="PANTHER" id="PTHR33144:SF52">
    <property type="match status" value="1"/>
</dbReference>
<dbReference type="Proteomes" id="UP001153076">
    <property type="component" value="Unassembled WGS sequence"/>
</dbReference>
<feature type="compositionally biased region" description="Polar residues" evidence="1">
    <location>
        <begin position="52"/>
        <end position="76"/>
    </location>
</feature>
<evidence type="ECO:0000313" key="3">
    <source>
        <dbReference type="Proteomes" id="UP001153076"/>
    </source>
</evidence>
<dbReference type="AlphaFoldDB" id="A0A9Q1GLZ5"/>
<keyword evidence="3" id="KW-1185">Reference proteome</keyword>
<sequence>MEHQPCFATTNESRRPCQPPHALGTSQVRPSTRSAPSDSQSHSPAANVLKGATQQELHQKPASQESRESPLNGNTEESVRSSKRKSVDKGKGSKFIYPADKAFDKRVFKHVAKPFKQYKHGLKKDYFKPEDKTKEDMYDIVPKGQCRDRWMRLVDYWCSTQHETLAEIGRDARASQTHCHTTGSTNYVEKRADFVGTHGREPSHLEFFKETHSKEGGGFIANTATEGFLNEASAKVQERLLSSSPSKTQAVCNGKITNEFLDATEATLHMAGDQVQEESTGNDLSNGLRHTVLSTSTSRVN</sequence>
<feature type="compositionally biased region" description="Polar residues" evidence="1">
    <location>
        <begin position="24"/>
        <end position="44"/>
    </location>
</feature>
<dbReference type="InterPro" id="IPR004252">
    <property type="entry name" value="Probable_transposase_24"/>
</dbReference>
<comment type="caution">
    <text evidence="2">The sequence shown here is derived from an EMBL/GenBank/DDBJ whole genome shotgun (WGS) entry which is preliminary data.</text>
</comment>
<feature type="region of interest" description="Disordered" evidence="1">
    <location>
        <begin position="1"/>
        <end position="94"/>
    </location>
</feature>
<feature type="compositionally biased region" description="Basic and acidic residues" evidence="1">
    <location>
        <begin position="77"/>
        <end position="91"/>
    </location>
</feature>
<evidence type="ECO:0000256" key="1">
    <source>
        <dbReference type="SAM" id="MobiDB-lite"/>
    </source>
</evidence>
<protein>
    <submittedName>
        <fullName evidence="2">Uncharacterized protein</fullName>
    </submittedName>
</protein>
<dbReference type="OrthoDB" id="694700at2759"/>
<dbReference type="Pfam" id="PF03004">
    <property type="entry name" value="Transposase_24"/>
    <property type="match status" value="1"/>
</dbReference>
<organism evidence="2 3">
    <name type="scientific">Carnegiea gigantea</name>
    <dbReference type="NCBI Taxonomy" id="171969"/>
    <lineage>
        <taxon>Eukaryota</taxon>
        <taxon>Viridiplantae</taxon>
        <taxon>Streptophyta</taxon>
        <taxon>Embryophyta</taxon>
        <taxon>Tracheophyta</taxon>
        <taxon>Spermatophyta</taxon>
        <taxon>Magnoliopsida</taxon>
        <taxon>eudicotyledons</taxon>
        <taxon>Gunneridae</taxon>
        <taxon>Pentapetalae</taxon>
        <taxon>Caryophyllales</taxon>
        <taxon>Cactineae</taxon>
        <taxon>Cactaceae</taxon>
        <taxon>Cactoideae</taxon>
        <taxon>Echinocereeae</taxon>
        <taxon>Carnegiea</taxon>
    </lineage>
</organism>
<name>A0A9Q1GLZ5_9CARY</name>
<feature type="region of interest" description="Disordered" evidence="1">
    <location>
        <begin position="274"/>
        <end position="301"/>
    </location>
</feature>